<protein>
    <submittedName>
        <fullName evidence="1">Uncharacterized protein</fullName>
    </submittedName>
</protein>
<accession>A0A927ZV45</accession>
<evidence type="ECO:0000313" key="1">
    <source>
        <dbReference type="EMBL" id="MBE6061678.1"/>
    </source>
</evidence>
<gene>
    <name evidence="1" type="ORF">E7215_16170</name>
</gene>
<name>A0A927ZV45_9CLOT</name>
<dbReference type="EMBL" id="SVCM01000189">
    <property type="protein sequence ID" value="MBE6061678.1"/>
    <property type="molecule type" value="Genomic_DNA"/>
</dbReference>
<proteinExistence type="predicted"/>
<comment type="caution">
    <text evidence="1">The sequence shown here is derived from an EMBL/GenBank/DDBJ whole genome shotgun (WGS) entry which is preliminary data.</text>
</comment>
<sequence>MKKEWKKPILSQLAANDTNETEYIDFCNWQEPMSIKFNNEDYTNPNIQPADHPDWVWCYKHNRWHPKNHGNVPGQS</sequence>
<dbReference type="AlphaFoldDB" id="A0A927ZV45"/>
<reference evidence="1" key="1">
    <citation type="submission" date="2019-04" db="EMBL/GenBank/DDBJ databases">
        <title>Evolution of Biomass-Degrading Anaerobic Consortia Revealed by Metagenomics.</title>
        <authorList>
            <person name="Peng X."/>
        </authorList>
    </citation>
    <scope>NUCLEOTIDE SEQUENCE</scope>
    <source>
        <strain evidence="1">SIG254</strain>
    </source>
</reference>
<organism evidence="1 2">
    <name type="scientific">Clostridium sulfidigenes</name>
    <dbReference type="NCBI Taxonomy" id="318464"/>
    <lineage>
        <taxon>Bacteria</taxon>
        <taxon>Bacillati</taxon>
        <taxon>Bacillota</taxon>
        <taxon>Clostridia</taxon>
        <taxon>Eubacteriales</taxon>
        <taxon>Clostridiaceae</taxon>
        <taxon>Clostridium</taxon>
    </lineage>
</organism>
<dbReference type="Proteomes" id="UP000768462">
    <property type="component" value="Unassembled WGS sequence"/>
</dbReference>
<evidence type="ECO:0000313" key="2">
    <source>
        <dbReference type="Proteomes" id="UP000768462"/>
    </source>
</evidence>